<dbReference type="PANTHER" id="PTHR37690">
    <property type="entry name" value="CHORISMATE DEHYDRATASE"/>
    <property type="match status" value="1"/>
</dbReference>
<keyword evidence="2 4" id="KW-0474">Menaquinone biosynthesis</keyword>
<dbReference type="CDD" id="cd13634">
    <property type="entry name" value="PBP2_Sco4506"/>
    <property type="match status" value="1"/>
</dbReference>
<sequence>MSKLKLGSPLYINTLPLLFYFPQNNPNFEIVLEVPKKLNKSLAKGEIQGSLSSSIFYAKNFKEYLILPDISISAVGEVKSVILYHREPLEKLDEKKIGITPETESSFSLLRILLEDFIGIKPRYVELTKNWKDLTKEEKKEFSGYLAIGDEALILQFNRINNRDFLITDLAELWLKHTHLPFVFALFIVRNEIAQKYSKELKEFCSYLYYARARSFSNLKEIVEKSHLVLPKEFIFNYLTHLEYDFSGLKQRAFITFCEYLLKKGLIKDLPELRFFEIL</sequence>
<dbReference type="GO" id="GO:0009234">
    <property type="term" value="P:menaquinone biosynthetic process"/>
    <property type="evidence" value="ECO:0007669"/>
    <property type="project" value="UniProtKB-UniRule"/>
</dbReference>
<dbReference type="EMBL" id="PNJD01000116">
    <property type="protein sequence ID" value="PMP97834.1"/>
    <property type="molecule type" value="Genomic_DNA"/>
</dbReference>
<dbReference type="InterPro" id="IPR030868">
    <property type="entry name" value="MqnA"/>
</dbReference>
<reference evidence="5 6" key="1">
    <citation type="submission" date="2018-01" db="EMBL/GenBank/DDBJ databases">
        <title>Metagenomic assembled genomes from two thermal pools in the Uzon Caldera, Kamchatka, Russia.</title>
        <authorList>
            <person name="Wilkins L."/>
            <person name="Ettinger C."/>
        </authorList>
    </citation>
    <scope>NUCLEOTIDE SEQUENCE [LARGE SCALE GENOMIC DNA]</scope>
    <source>
        <strain evidence="5">ARK-04</strain>
    </source>
</reference>
<gene>
    <name evidence="4" type="primary">mqnA</name>
    <name evidence="5" type="ORF">C0169_01900</name>
</gene>
<proteinExistence type="inferred from homology"/>
<dbReference type="UniPathway" id="UPA00079"/>
<evidence type="ECO:0000256" key="2">
    <source>
        <dbReference type="ARBA" id="ARBA00022428"/>
    </source>
</evidence>
<name>A0A2N7QFU3_9BACT</name>
<comment type="similarity">
    <text evidence="4">Belongs to the MqnA/MqnD family. MqnA subfamily.</text>
</comment>
<dbReference type="InterPro" id="IPR003773">
    <property type="entry name" value="Menaquinone_biosynth"/>
</dbReference>
<organism evidence="5 6">
    <name type="scientific">Thermodesulfobacterium geofontis</name>
    <dbReference type="NCBI Taxonomy" id="1295609"/>
    <lineage>
        <taxon>Bacteria</taxon>
        <taxon>Pseudomonadati</taxon>
        <taxon>Thermodesulfobacteriota</taxon>
        <taxon>Thermodesulfobacteria</taxon>
        <taxon>Thermodesulfobacteriales</taxon>
        <taxon>Thermodesulfobacteriaceae</taxon>
        <taxon>Thermodesulfobacterium</taxon>
    </lineage>
</organism>
<dbReference type="HAMAP" id="MF_00995">
    <property type="entry name" value="MqnA"/>
    <property type="match status" value="1"/>
</dbReference>
<evidence type="ECO:0000313" key="6">
    <source>
        <dbReference type="Proteomes" id="UP000235619"/>
    </source>
</evidence>
<comment type="function">
    <text evidence="4">Catalyzes the dehydration of chorismate into 3-[(1-carboxyvinyl)oxy]benzoate, a step in the biosynthesis of menaquinone (MK, vitamin K2).</text>
</comment>
<comment type="caution">
    <text evidence="5">The sequence shown here is derived from an EMBL/GenBank/DDBJ whole genome shotgun (WGS) entry which is preliminary data.</text>
</comment>
<dbReference type="Gene3D" id="3.40.190.10">
    <property type="entry name" value="Periplasmic binding protein-like II"/>
    <property type="match status" value="2"/>
</dbReference>
<dbReference type="AlphaFoldDB" id="A0A2N7QFU3"/>
<dbReference type="Pfam" id="PF02621">
    <property type="entry name" value="VitK2_biosynth"/>
    <property type="match status" value="1"/>
</dbReference>
<dbReference type="PANTHER" id="PTHR37690:SF1">
    <property type="entry name" value="CHORISMATE DEHYDRATASE"/>
    <property type="match status" value="1"/>
</dbReference>
<dbReference type="GO" id="GO:0016836">
    <property type="term" value="F:hydro-lyase activity"/>
    <property type="evidence" value="ECO:0007669"/>
    <property type="project" value="UniProtKB-UniRule"/>
</dbReference>
<evidence type="ECO:0000256" key="4">
    <source>
        <dbReference type="HAMAP-Rule" id="MF_00995"/>
    </source>
</evidence>
<dbReference type="SUPFAM" id="SSF53850">
    <property type="entry name" value="Periplasmic binding protein-like II"/>
    <property type="match status" value="1"/>
</dbReference>
<evidence type="ECO:0000256" key="3">
    <source>
        <dbReference type="ARBA" id="ARBA00023239"/>
    </source>
</evidence>
<accession>A0A2N7QFU3</accession>
<comment type="catalytic activity">
    <reaction evidence="4">
        <text>chorismate = 3-[(1-carboxyvinyl)-oxy]benzoate + H2O</text>
        <dbReference type="Rhea" id="RHEA:40051"/>
        <dbReference type="ChEBI" id="CHEBI:15377"/>
        <dbReference type="ChEBI" id="CHEBI:29748"/>
        <dbReference type="ChEBI" id="CHEBI:76981"/>
        <dbReference type="EC" id="4.2.1.151"/>
    </reaction>
</comment>
<dbReference type="EC" id="4.2.1.151" evidence="4"/>
<evidence type="ECO:0000256" key="1">
    <source>
        <dbReference type="ARBA" id="ARBA00004863"/>
    </source>
</evidence>
<evidence type="ECO:0000313" key="5">
    <source>
        <dbReference type="EMBL" id="PMP97834.1"/>
    </source>
</evidence>
<protein>
    <recommendedName>
        <fullName evidence="4">Chorismate dehydratase</fullName>
        <ecNumber evidence="4">4.2.1.151</ecNumber>
    </recommendedName>
    <alternativeName>
        <fullName evidence="4">Menaquinone biosynthetic enzyme MqnA</fullName>
    </alternativeName>
</protein>
<keyword evidence="3 4" id="KW-0456">Lyase</keyword>
<dbReference type="Proteomes" id="UP000235619">
    <property type="component" value="Unassembled WGS sequence"/>
</dbReference>
<comment type="pathway">
    <text evidence="1 4">Quinol/quinone metabolism; menaquinone biosynthesis.</text>
</comment>